<evidence type="ECO:0000259" key="14">
    <source>
        <dbReference type="PROSITE" id="PS51178"/>
    </source>
</evidence>
<feature type="binding site" evidence="10">
    <location>
        <position position="42"/>
    </location>
    <ligand>
        <name>ATP</name>
        <dbReference type="ChEBI" id="CHEBI:30616"/>
    </ligand>
</feature>
<evidence type="ECO:0000256" key="5">
    <source>
        <dbReference type="ARBA" id="ARBA00022741"/>
    </source>
</evidence>
<feature type="compositionally biased region" description="Polar residues" evidence="11">
    <location>
        <begin position="538"/>
        <end position="547"/>
    </location>
</feature>
<dbReference type="CDD" id="cd06577">
    <property type="entry name" value="PASTA_pknB"/>
    <property type="match status" value="3"/>
</dbReference>
<dbReference type="Proteomes" id="UP001499974">
    <property type="component" value="Unassembled WGS sequence"/>
</dbReference>
<keyword evidence="12" id="KW-1133">Transmembrane helix</keyword>
<name>A0ABP8XE41_9ACTN</name>
<dbReference type="InterPro" id="IPR000719">
    <property type="entry name" value="Prot_kinase_dom"/>
</dbReference>
<keyword evidence="12" id="KW-0472">Membrane</keyword>
<dbReference type="PROSITE" id="PS50011">
    <property type="entry name" value="PROTEIN_KINASE_DOM"/>
    <property type="match status" value="1"/>
</dbReference>
<feature type="region of interest" description="Disordered" evidence="11">
    <location>
        <begin position="515"/>
        <end position="583"/>
    </location>
</feature>
<dbReference type="Pfam" id="PF03793">
    <property type="entry name" value="PASTA"/>
    <property type="match status" value="3"/>
</dbReference>
<dbReference type="NCBIfam" id="NF033483">
    <property type="entry name" value="PknB_PASTA_kin"/>
    <property type="match status" value="1"/>
</dbReference>
<keyword evidence="6 15" id="KW-0418">Kinase</keyword>
<evidence type="ECO:0000256" key="10">
    <source>
        <dbReference type="PROSITE-ProRule" id="PRU10141"/>
    </source>
</evidence>
<dbReference type="SMART" id="SM00740">
    <property type="entry name" value="PASTA"/>
    <property type="match status" value="3"/>
</dbReference>
<comment type="catalytic activity">
    <reaction evidence="8">
        <text>L-threonyl-[protein] + ATP = O-phospho-L-threonyl-[protein] + ADP + H(+)</text>
        <dbReference type="Rhea" id="RHEA:46608"/>
        <dbReference type="Rhea" id="RHEA-COMP:11060"/>
        <dbReference type="Rhea" id="RHEA-COMP:11605"/>
        <dbReference type="ChEBI" id="CHEBI:15378"/>
        <dbReference type="ChEBI" id="CHEBI:30013"/>
        <dbReference type="ChEBI" id="CHEBI:30616"/>
        <dbReference type="ChEBI" id="CHEBI:61977"/>
        <dbReference type="ChEBI" id="CHEBI:456216"/>
        <dbReference type="EC" id="2.7.11.1"/>
    </reaction>
</comment>
<comment type="catalytic activity">
    <reaction evidence="9">
        <text>L-seryl-[protein] + ATP = O-phospho-L-seryl-[protein] + ADP + H(+)</text>
        <dbReference type="Rhea" id="RHEA:17989"/>
        <dbReference type="Rhea" id="RHEA-COMP:9863"/>
        <dbReference type="Rhea" id="RHEA-COMP:11604"/>
        <dbReference type="ChEBI" id="CHEBI:15378"/>
        <dbReference type="ChEBI" id="CHEBI:29999"/>
        <dbReference type="ChEBI" id="CHEBI:30616"/>
        <dbReference type="ChEBI" id="CHEBI:83421"/>
        <dbReference type="ChEBI" id="CHEBI:456216"/>
        <dbReference type="EC" id="2.7.11.1"/>
    </reaction>
</comment>
<dbReference type="GO" id="GO:0016301">
    <property type="term" value="F:kinase activity"/>
    <property type="evidence" value="ECO:0007669"/>
    <property type="project" value="UniProtKB-KW"/>
</dbReference>
<evidence type="ECO:0000256" key="8">
    <source>
        <dbReference type="ARBA" id="ARBA00047899"/>
    </source>
</evidence>
<dbReference type="InterPro" id="IPR017441">
    <property type="entry name" value="Protein_kinase_ATP_BS"/>
</dbReference>
<dbReference type="PROSITE" id="PS00108">
    <property type="entry name" value="PROTEIN_KINASE_ST"/>
    <property type="match status" value="1"/>
</dbReference>
<dbReference type="Gene3D" id="3.30.10.20">
    <property type="match status" value="3"/>
</dbReference>
<evidence type="ECO:0000256" key="3">
    <source>
        <dbReference type="ARBA" id="ARBA00022679"/>
    </source>
</evidence>
<feature type="domain" description="PASTA" evidence="14">
    <location>
        <begin position="419"/>
        <end position="484"/>
    </location>
</feature>
<sequence>MNNQQPIVVGGRYELGELLGRGGMAEVRKGVDTRLGRVVAVKRLRTDLASDATFQARFRREAQSAASLNHPAIVAVYDTGEEPAADGSGISQPYIVMEYVAGRTLRDILREGRKILPERALEITSGVLSALDYSHRAGIIHRDIKPGNVMLTPSGDVKVMDFGIARAISDASSTMTQTAAVVGTAQYLSPEQARGETVDSRSDVYSAGCLVYELLTGRPPFVGDSPVAVAYQHVREPAVPPSDHDTSLPPEVDAIVLKALAKRLEDRYQSAAAMRSDIERYLGGRPVQAPIPPPVVAAPPIPPPTATTAVVTSYDEEEPRSRTGLIIALGLLLVVLIAGAAYLLPRLFERAPDQVPTPNVINKTEKQARALIGDAGLAVGSIDRENSSEVAAGRVIRQDPDPDTYVDPDAKVDLVVSLGKPQIEVPFLIGQDKKDAEATLVSQGFDVELKKEESDEDKDTVTRTEPAQGTTVAEGTRIVVYFSDGREKVPDVVGKQQAAAETAIRNAGFEPRVIEQSDTTEPAGTVIDQSPRAGETPSEGSTVTIVVSSFVEPTETPTPSDTPTVDPTETPVIPPVQRSARPR</sequence>
<evidence type="ECO:0000256" key="2">
    <source>
        <dbReference type="ARBA" id="ARBA00022527"/>
    </source>
</evidence>
<keyword evidence="5 10" id="KW-0547">Nucleotide-binding</keyword>
<evidence type="ECO:0000256" key="11">
    <source>
        <dbReference type="SAM" id="MobiDB-lite"/>
    </source>
</evidence>
<dbReference type="SUPFAM" id="SSF54184">
    <property type="entry name" value="Penicillin-binding protein 2x (pbp-2x), c-terminal domain"/>
    <property type="match status" value="1"/>
</dbReference>
<dbReference type="EMBL" id="BAABKM010000002">
    <property type="protein sequence ID" value="GAA4705038.1"/>
    <property type="molecule type" value="Genomic_DNA"/>
</dbReference>
<evidence type="ECO:0000256" key="1">
    <source>
        <dbReference type="ARBA" id="ARBA00012513"/>
    </source>
</evidence>
<feature type="region of interest" description="Disordered" evidence="11">
    <location>
        <begin position="451"/>
        <end position="470"/>
    </location>
</feature>
<feature type="domain" description="Protein kinase" evidence="13">
    <location>
        <begin position="13"/>
        <end position="282"/>
    </location>
</feature>
<dbReference type="Gene3D" id="3.30.200.20">
    <property type="entry name" value="Phosphorylase Kinase, domain 1"/>
    <property type="match status" value="1"/>
</dbReference>
<evidence type="ECO:0000256" key="12">
    <source>
        <dbReference type="SAM" id="Phobius"/>
    </source>
</evidence>
<evidence type="ECO:0000256" key="6">
    <source>
        <dbReference type="ARBA" id="ARBA00022777"/>
    </source>
</evidence>
<feature type="compositionally biased region" description="Low complexity" evidence="11">
    <location>
        <begin position="551"/>
        <end position="571"/>
    </location>
</feature>
<gene>
    <name evidence="15" type="primary">pknB_1</name>
    <name evidence="15" type="ORF">GCM10023349_23420</name>
</gene>
<keyword evidence="2" id="KW-0723">Serine/threonine-protein kinase</keyword>
<keyword evidence="4" id="KW-0677">Repeat</keyword>
<accession>A0ABP8XE41</accession>
<evidence type="ECO:0000313" key="16">
    <source>
        <dbReference type="Proteomes" id="UP001499974"/>
    </source>
</evidence>
<feature type="domain" description="PASTA" evidence="14">
    <location>
        <begin position="485"/>
        <end position="549"/>
    </location>
</feature>
<dbReference type="PROSITE" id="PS51178">
    <property type="entry name" value="PASTA"/>
    <property type="match status" value="3"/>
</dbReference>
<feature type="domain" description="PASTA" evidence="14">
    <location>
        <begin position="351"/>
        <end position="418"/>
    </location>
</feature>
<proteinExistence type="predicted"/>
<dbReference type="EC" id="2.7.11.1" evidence="1"/>
<dbReference type="RefSeq" id="WP_345521445.1">
    <property type="nucleotide sequence ID" value="NZ_BAABKM010000002.1"/>
</dbReference>
<dbReference type="InterPro" id="IPR011009">
    <property type="entry name" value="Kinase-like_dom_sf"/>
</dbReference>
<protein>
    <recommendedName>
        <fullName evidence="1">non-specific serine/threonine protein kinase</fullName>
        <ecNumber evidence="1">2.7.11.1</ecNumber>
    </recommendedName>
</protein>
<evidence type="ECO:0000256" key="4">
    <source>
        <dbReference type="ARBA" id="ARBA00022737"/>
    </source>
</evidence>
<evidence type="ECO:0000259" key="13">
    <source>
        <dbReference type="PROSITE" id="PS50011"/>
    </source>
</evidence>
<dbReference type="SMART" id="SM00220">
    <property type="entry name" value="S_TKc"/>
    <property type="match status" value="1"/>
</dbReference>
<dbReference type="InterPro" id="IPR005543">
    <property type="entry name" value="PASTA_dom"/>
</dbReference>
<dbReference type="SUPFAM" id="SSF56112">
    <property type="entry name" value="Protein kinase-like (PK-like)"/>
    <property type="match status" value="1"/>
</dbReference>
<comment type="caution">
    <text evidence="15">The sequence shown here is derived from an EMBL/GenBank/DDBJ whole genome shotgun (WGS) entry which is preliminary data.</text>
</comment>
<organism evidence="15 16">
    <name type="scientific">Nocardioides conyzicola</name>
    <dbReference type="NCBI Taxonomy" id="1651781"/>
    <lineage>
        <taxon>Bacteria</taxon>
        <taxon>Bacillati</taxon>
        <taxon>Actinomycetota</taxon>
        <taxon>Actinomycetes</taxon>
        <taxon>Propionibacteriales</taxon>
        <taxon>Nocardioidaceae</taxon>
        <taxon>Nocardioides</taxon>
    </lineage>
</organism>
<reference evidence="16" key="1">
    <citation type="journal article" date="2019" name="Int. J. Syst. Evol. Microbiol.">
        <title>The Global Catalogue of Microorganisms (GCM) 10K type strain sequencing project: providing services to taxonomists for standard genome sequencing and annotation.</title>
        <authorList>
            <consortium name="The Broad Institute Genomics Platform"/>
            <consortium name="The Broad Institute Genome Sequencing Center for Infectious Disease"/>
            <person name="Wu L."/>
            <person name="Ma J."/>
        </authorList>
    </citation>
    <scope>NUCLEOTIDE SEQUENCE [LARGE SCALE GENOMIC DNA]</scope>
    <source>
        <strain evidence="16">JCM 18531</strain>
    </source>
</reference>
<keyword evidence="3" id="KW-0808">Transferase</keyword>
<dbReference type="PROSITE" id="PS00107">
    <property type="entry name" value="PROTEIN_KINASE_ATP"/>
    <property type="match status" value="1"/>
</dbReference>
<keyword evidence="12" id="KW-0812">Transmembrane</keyword>
<keyword evidence="7 10" id="KW-0067">ATP-binding</keyword>
<dbReference type="CDD" id="cd14014">
    <property type="entry name" value="STKc_PknB_like"/>
    <property type="match status" value="1"/>
</dbReference>
<dbReference type="Gene3D" id="1.10.510.10">
    <property type="entry name" value="Transferase(Phosphotransferase) domain 1"/>
    <property type="match status" value="1"/>
</dbReference>
<keyword evidence="16" id="KW-1185">Reference proteome</keyword>
<dbReference type="InterPro" id="IPR008271">
    <property type="entry name" value="Ser/Thr_kinase_AS"/>
</dbReference>
<evidence type="ECO:0000256" key="9">
    <source>
        <dbReference type="ARBA" id="ARBA00048679"/>
    </source>
</evidence>
<evidence type="ECO:0000313" key="15">
    <source>
        <dbReference type="EMBL" id="GAA4705038.1"/>
    </source>
</evidence>
<dbReference type="PANTHER" id="PTHR43289:SF6">
    <property type="entry name" value="SERINE_THREONINE-PROTEIN KINASE NEKL-3"/>
    <property type="match status" value="1"/>
</dbReference>
<dbReference type="Pfam" id="PF00069">
    <property type="entry name" value="Pkinase"/>
    <property type="match status" value="1"/>
</dbReference>
<feature type="transmembrane region" description="Helical" evidence="12">
    <location>
        <begin position="325"/>
        <end position="344"/>
    </location>
</feature>
<dbReference type="PANTHER" id="PTHR43289">
    <property type="entry name" value="MITOGEN-ACTIVATED PROTEIN KINASE KINASE KINASE 20-RELATED"/>
    <property type="match status" value="1"/>
</dbReference>
<evidence type="ECO:0000256" key="7">
    <source>
        <dbReference type="ARBA" id="ARBA00022840"/>
    </source>
</evidence>